<organism evidence="2 3">
    <name type="scientific">Pseudozyma flocculosa</name>
    <dbReference type="NCBI Taxonomy" id="84751"/>
    <lineage>
        <taxon>Eukaryota</taxon>
        <taxon>Fungi</taxon>
        <taxon>Dikarya</taxon>
        <taxon>Basidiomycota</taxon>
        <taxon>Ustilaginomycotina</taxon>
        <taxon>Ustilaginomycetes</taxon>
        <taxon>Ustilaginales</taxon>
        <taxon>Ustilaginaceae</taxon>
        <taxon>Pseudozyma</taxon>
    </lineage>
</organism>
<dbReference type="InterPro" id="IPR042099">
    <property type="entry name" value="ANL_N_sf"/>
</dbReference>
<sequence>MAFSLVIDDLSLALLLGIVVALSASIYTARAYQPLIHPLILSRQADVSKVRQTNESAIYRNANSPSGFDLAEKPRKEATSIAALVAAGAKGTEAQHSRQIYDRQATNAHIARDSAAFAAGLVKLSSAPASQICAAITVEMDSYESLVALLAGAHSASSSPFHTLVLAPSSISDKPPSSVPPKVASAGARAISAIFTTPTALRDVLSLGPLDPSALVILPTQQDVAQASNDGGSHRLRFVSFQDVLDAGSAGSDGGDKAGSADLAAIHSHYWRGKQGWTAVSHGSLISGVTTHLSFYPADKIPSTSDRIYVEASASKTSLTPPMMATVTPSGLAIALLALYTGAGLAASTLTNSWEDANPAVTKKLFDFAPTLIYATAEGASSLACALTTVSRRASLSGLATRSRLYTLRNGTYGRHGLFDALVYRRSREATGCLYVRNVVIVGQGSSVLQGLLDSLRIHLGCAVQNTYLPSSLSSTADVANADEDAYCATAPISATHSFDLQAFADKDDEGNQLPAHVGPPAVSVEIKVVQTPRASTLGLTIDGNKPEGFQDDPMGEVYVRGKTLTGSVDGAQQWLKTGDLAGFRANGTLVVFQDAAESAPVGVPTLSSRHPVSRRRRSRALFGPSKGLTAAAVSLLAMVGLLGLSAPLVQAADSNSTLVEVARTGMLAGQRASWEQGTGQSALLELDYPAWSVFTSKSGGPPYKPSNVRSDAGNLPYSVLSMAYHSAARQDRLGRLAFRISGDENITAGSALDGTSAGEHVLLAAWIDGELDRTTGELGSGMYADAARRALNYILEDVPRSQTGAISHRATYASLWSDAVYMGPPFIAYYGLMTRNDSLLQLAYDQVRLYRDGLRYTEGNGANLWGHIRFADNATWTDAGTWVTGNGWVTAGMLRVLATIEQSAASNRMTSQKTDLVNWIGEVLDAAYPFLDEQSLLFHNYLNQTDSFLDSAGTALMVYSTFRLASVTGRDRHVDVAERIYGRLQTALSREGIFRSGFPTVDVLGFTHQGDTSSESLSFMMLMDAARRDYRAGGIARVTGTDVADSNGALGGGLLPAASARTAAVALAAGVVAVVLVGL</sequence>
<dbReference type="GO" id="GO:0005975">
    <property type="term" value="P:carbohydrate metabolic process"/>
    <property type="evidence" value="ECO:0007669"/>
    <property type="project" value="InterPro"/>
</dbReference>
<name>A0A5C3EVE0_9BASI</name>
<dbReference type="InterPro" id="IPR012341">
    <property type="entry name" value="6hp_glycosidase-like_sf"/>
</dbReference>
<keyword evidence="1" id="KW-0378">Hydrolase</keyword>
<dbReference type="InterPro" id="IPR010905">
    <property type="entry name" value="Glyco_hydro_88"/>
</dbReference>
<dbReference type="Proteomes" id="UP000323386">
    <property type="component" value="Unassembled WGS sequence"/>
</dbReference>
<evidence type="ECO:0000313" key="3">
    <source>
        <dbReference type="Proteomes" id="UP000323386"/>
    </source>
</evidence>
<evidence type="ECO:0000256" key="1">
    <source>
        <dbReference type="ARBA" id="ARBA00022801"/>
    </source>
</evidence>
<dbReference type="SUPFAM" id="SSF48208">
    <property type="entry name" value="Six-hairpin glycosidases"/>
    <property type="match status" value="1"/>
</dbReference>
<dbReference type="Pfam" id="PF07470">
    <property type="entry name" value="Glyco_hydro_88"/>
    <property type="match status" value="1"/>
</dbReference>
<dbReference type="PANTHER" id="PTHR41814">
    <property type="entry name" value="EXPRESSED PROTEIN"/>
    <property type="match status" value="1"/>
</dbReference>
<accession>A0A5C3EVE0</accession>
<gene>
    <name evidence="2" type="ORF">PSFLO_00580</name>
</gene>
<dbReference type="OrthoDB" id="4138492at2759"/>
<dbReference type="EMBL" id="OOIP01000001">
    <property type="protein sequence ID" value="SPO35109.1"/>
    <property type="molecule type" value="Genomic_DNA"/>
</dbReference>
<keyword evidence="3" id="KW-1185">Reference proteome</keyword>
<dbReference type="InterPro" id="IPR008928">
    <property type="entry name" value="6-hairpin_glycosidase_sf"/>
</dbReference>
<proteinExistence type="predicted"/>
<dbReference type="PANTHER" id="PTHR41814:SF1">
    <property type="entry name" value="CELLULASE"/>
    <property type="match status" value="1"/>
</dbReference>
<dbReference type="GO" id="GO:0016787">
    <property type="term" value="F:hydrolase activity"/>
    <property type="evidence" value="ECO:0007669"/>
    <property type="project" value="UniProtKB-KW"/>
</dbReference>
<protein>
    <submittedName>
        <fullName evidence="2">Uncharacterized protein</fullName>
    </submittedName>
</protein>
<dbReference type="AlphaFoldDB" id="A0A5C3EVE0"/>
<dbReference type="Gene3D" id="1.50.10.10">
    <property type="match status" value="1"/>
</dbReference>
<reference evidence="2 3" key="1">
    <citation type="submission" date="2018-03" db="EMBL/GenBank/DDBJ databases">
        <authorList>
            <person name="Guldener U."/>
        </authorList>
    </citation>
    <scope>NUCLEOTIDE SEQUENCE [LARGE SCALE GENOMIC DNA]</scope>
    <source>
        <strain evidence="2 3">DAOM196992</strain>
    </source>
</reference>
<dbReference type="Gene3D" id="3.40.50.12780">
    <property type="entry name" value="N-terminal domain of ligase-like"/>
    <property type="match status" value="1"/>
</dbReference>
<evidence type="ECO:0000313" key="2">
    <source>
        <dbReference type="EMBL" id="SPO35109.1"/>
    </source>
</evidence>